<dbReference type="EMBL" id="RQYN01000001">
    <property type="protein sequence ID" value="RRD79564.1"/>
    <property type="molecule type" value="Genomic_DNA"/>
</dbReference>
<dbReference type="NCBIfam" id="TIGR01865">
    <property type="entry name" value="cas_Csn1"/>
    <property type="match status" value="2"/>
</dbReference>
<dbReference type="EC" id="3.1.-.-" evidence="12"/>
<gene>
    <name evidence="12 16" type="primary">cas9</name>
    <name evidence="16" type="ORF">EII41_00225</name>
</gene>
<dbReference type="GO" id="GO:0043571">
    <property type="term" value="P:maintenance of CRISPR repeat elements"/>
    <property type="evidence" value="ECO:0007669"/>
    <property type="project" value="UniProtKB-UniRule"/>
</dbReference>
<dbReference type="InterPro" id="IPR003615">
    <property type="entry name" value="HNH_nuc"/>
</dbReference>
<keyword evidence="10" id="KW-0464">Manganese</keyword>
<dbReference type="GO" id="GO:0003677">
    <property type="term" value="F:DNA binding"/>
    <property type="evidence" value="ECO:0007669"/>
    <property type="project" value="UniProtKB-UniRule"/>
</dbReference>
<dbReference type="GO" id="GO:0003723">
    <property type="term" value="F:RNA binding"/>
    <property type="evidence" value="ECO:0007669"/>
    <property type="project" value="UniProtKB-UniRule"/>
</dbReference>
<feature type="coiled-coil region" evidence="13">
    <location>
        <begin position="728"/>
        <end position="762"/>
    </location>
</feature>
<comment type="cofactor">
    <cofactor evidence="1 12">
        <name>Mg(2+)</name>
        <dbReference type="ChEBI" id="CHEBI:18420"/>
    </cofactor>
</comment>
<reference evidence="16 17" key="1">
    <citation type="submission" date="2018-11" db="EMBL/GenBank/DDBJ databases">
        <title>Genomes From Bacteria Associated with the Canine Oral Cavity: a Test Case for Automated Genome-Based Taxonomic Assignment.</title>
        <authorList>
            <person name="Coil D.A."/>
            <person name="Jospin G."/>
            <person name="Darling A.E."/>
            <person name="Wallis C."/>
            <person name="Davis I.J."/>
            <person name="Harris S."/>
            <person name="Eisen J.A."/>
            <person name="Holcombe L.J."/>
            <person name="O'Flynn C."/>
        </authorList>
    </citation>
    <scope>NUCLEOTIDE SEQUENCE [LARGE SCALE GENOMIC DNA]</scope>
    <source>
        <strain evidence="16 17">OH1426_COT-023</strain>
    </source>
</reference>
<dbReference type="Proteomes" id="UP000279860">
    <property type="component" value="Unassembled WGS sequence"/>
</dbReference>
<evidence type="ECO:0000256" key="5">
    <source>
        <dbReference type="ARBA" id="ARBA00022801"/>
    </source>
</evidence>
<feature type="binding site" evidence="12">
    <location>
        <position position="8"/>
    </location>
    <ligand>
        <name>Mg(2+)</name>
        <dbReference type="ChEBI" id="CHEBI:18420"/>
        <label>1</label>
    </ligand>
</feature>
<dbReference type="InterPro" id="IPR033114">
    <property type="entry name" value="HNH_CAS9"/>
</dbReference>
<dbReference type="PROSITE" id="PS51749">
    <property type="entry name" value="HNH_CAS9"/>
    <property type="match status" value="1"/>
</dbReference>
<evidence type="ECO:0000256" key="7">
    <source>
        <dbReference type="ARBA" id="ARBA00022884"/>
    </source>
</evidence>
<comment type="domain">
    <text evidence="12">Has 2 endonuclease domains. The discontinuous RuvC-like domain cleaves the target DNA noncomplementary to crRNA while the HNH nuclease domain cleaves the target DNA complementary to crRNA.</text>
</comment>
<keyword evidence="9 12" id="KW-0238">DNA-binding</keyword>
<dbReference type="RefSeq" id="WP_124788945.1">
    <property type="nucleotide sequence ID" value="NZ_RQYN01000001.1"/>
</dbReference>
<evidence type="ECO:0000256" key="8">
    <source>
        <dbReference type="ARBA" id="ARBA00023118"/>
    </source>
</evidence>
<evidence type="ECO:0000256" key="11">
    <source>
        <dbReference type="ARBA" id="ARBA00046380"/>
    </source>
</evidence>
<feature type="domain" description="HNH Cas9-type" evidence="15">
    <location>
        <begin position="738"/>
        <end position="902"/>
    </location>
</feature>
<keyword evidence="2 12" id="KW-0540">Nuclease</keyword>
<feature type="binding site" evidence="12">
    <location>
        <position position="730"/>
    </location>
    <ligand>
        <name>Mg(2+)</name>
        <dbReference type="ChEBI" id="CHEBI:18420"/>
        <label>1</label>
    </ligand>
</feature>
<comment type="subunit">
    <text evidence="11 12">Monomer. Binds crRNA and tracrRNA.</text>
</comment>
<feature type="active site" description="For RuvC-like nuclease domain" evidence="12">
    <location>
        <position position="8"/>
    </location>
</feature>
<evidence type="ECO:0000256" key="13">
    <source>
        <dbReference type="SAM" id="Coils"/>
    </source>
</evidence>
<keyword evidence="7 12" id="KW-0694">RNA-binding</keyword>
<evidence type="ECO:0000256" key="1">
    <source>
        <dbReference type="ARBA" id="ARBA00001946"/>
    </source>
</evidence>
<evidence type="ECO:0000256" key="6">
    <source>
        <dbReference type="ARBA" id="ARBA00022842"/>
    </source>
</evidence>
<keyword evidence="4 12" id="KW-0255">Endonuclease</keyword>
<feature type="binding site" evidence="12">
    <location>
        <position position="734"/>
    </location>
    <ligand>
        <name>Mg(2+)</name>
        <dbReference type="ChEBI" id="CHEBI:18420"/>
        <label>1</label>
    </ligand>
</feature>
<protein>
    <recommendedName>
        <fullName evidence="12">CRISPR-associated endonuclease Cas9</fullName>
        <ecNumber evidence="12">3.1.-.-</ecNumber>
    </recommendedName>
</protein>
<dbReference type="GO" id="GO:0051607">
    <property type="term" value="P:defense response to virus"/>
    <property type="evidence" value="ECO:0007669"/>
    <property type="project" value="UniProtKB-UniRule"/>
</dbReference>
<evidence type="ECO:0000313" key="16">
    <source>
        <dbReference type="EMBL" id="RRD79564.1"/>
    </source>
</evidence>
<dbReference type="HAMAP" id="MF_01480">
    <property type="entry name" value="Cas9"/>
    <property type="match status" value="1"/>
</dbReference>
<dbReference type="GO" id="GO:0046872">
    <property type="term" value="F:metal ion binding"/>
    <property type="evidence" value="ECO:0007669"/>
    <property type="project" value="UniProtKB-UniRule"/>
</dbReference>
<keyword evidence="6 12" id="KW-0460">Magnesium</keyword>
<keyword evidence="13" id="KW-0175">Coiled coil</keyword>
<name>A0A3P1Z8E7_TANFO</name>
<dbReference type="InterPro" id="IPR036397">
    <property type="entry name" value="RNaseH_sf"/>
</dbReference>
<feature type="active site" description="Proton acceptor for HNH nuclease domain" evidence="12">
    <location>
        <position position="814"/>
    </location>
</feature>
<dbReference type="Gene3D" id="3.30.420.10">
    <property type="entry name" value="Ribonuclease H-like superfamily/Ribonuclease H"/>
    <property type="match status" value="3"/>
</dbReference>
<comment type="caution">
    <text evidence="16">The sequence shown here is derived from an EMBL/GenBank/DDBJ whole genome shotgun (WGS) entry which is preliminary data.</text>
</comment>
<feature type="binding site" evidence="12">
    <location>
        <position position="734"/>
    </location>
    <ligand>
        <name>Mg(2+)</name>
        <dbReference type="ChEBI" id="CHEBI:18420"/>
        <label>2</label>
    </ligand>
</feature>
<evidence type="ECO:0000256" key="9">
    <source>
        <dbReference type="ARBA" id="ARBA00023125"/>
    </source>
</evidence>
<comment type="function">
    <text evidence="12">CRISPR (clustered regularly interspaced short palindromic repeat) is an adaptive immune system that provides protection against mobile genetic elements (viruses, transposable elements and conjugative plasmids). CRISPR clusters contain spacers, sequences complementary to antecedent mobile elements, and target invading nucleic acids. CRISPR clusters are transcribed and processed into CRISPR RNA (crRNA). In type II CRISPR systems correct processing of pre-crRNA requires a trans-encoded small RNA (tracrRNA), endogenous ribonuclease 3 (rnc) and this protein. The tracrRNA serves as a guide for ribonuclease 3-aided processing of pre-crRNA. Subsequently Cas9/crRNA/tracrRNA endonucleolytically cleaves linear or circular dsDNA target complementary to the spacer; Cas9 is inactive in the absence of the 2 guide RNAs (gRNA). Cas9 recognizes the protospacer adjacent motif (PAM) in the CRISPR repeat sequences to help distinguish self versus nonself, as targets within the bacterial CRISPR locus do not have PAMs. PAM recognition is also required for catalytic activity.</text>
</comment>
<feature type="binding site" evidence="12">
    <location>
        <position position="8"/>
    </location>
    <ligand>
        <name>Mg(2+)</name>
        <dbReference type="ChEBI" id="CHEBI:18420"/>
        <label>2</label>
    </ligand>
</feature>
<dbReference type="InterPro" id="IPR028629">
    <property type="entry name" value="Cas9"/>
</dbReference>
<evidence type="ECO:0000256" key="4">
    <source>
        <dbReference type="ARBA" id="ARBA00022759"/>
    </source>
</evidence>
<evidence type="ECO:0000256" key="3">
    <source>
        <dbReference type="ARBA" id="ARBA00022723"/>
    </source>
</evidence>
<comment type="similarity">
    <text evidence="12">Belongs to the CRISPR-associated Cas9 family.</text>
</comment>
<dbReference type="GO" id="GO:0016787">
    <property type="term" value="F:hydrolase activity"/>
    <property type="evidence" value="ECO:0007669"/>
    <property type="project" value="UniProtKB-KW"/>
</dbReference>
<dbReference type="Pfam" id="PF18541">
    <property type="entry name" value="RuvC_III"/>
    <property type="match status" value="1"/>
</dbReference>
<evidence type="ECO:0000259" key="15">
    <source>
        <dbReference type="PROSITE" id="PS51749"/>
    </source>
</evidence>
<evidence type="ECO:0000256" key="14">
    <source>
        <dbReference type="SAM" id="MobiDB-lite"/>
    </source>
</evidence>
<proteinExistence type="inferred from homology"/>
<dbReference type="GO" id="GO:0004519">
    <property type="term" value="F:endonuclease activity"/>
    <property type="evidence" value="ECO:0007669"/>
    <property type="project" value="UniProtKB-UniRule"/>
</dbReference>
<feature type="region of interest" description="Disordered" evidence="14">
    <location>
        <begin position="1131"/>
        <end position="1154"/>
    </location>
</feature>
<evidence type="ECO:0000313" key="17">
    <source>
        <dbReference type="Proteomes" id="UP000279860"/>
    </source>
</evidence>
<evidence type="ECO:0000256" key="12">
    <source>
        <dbReference type="HAMAP-Rule" id="MF_01480"/>
    </source>
</evidence>
<evidence type="ECO:0000256" key="2">
    <source>
        <dbReference type="ARBA" id="ARBA00022722"/>
    </source>
</evidence>
<keyword evidence="5 12" id="KW-0378">Hydrolase</keyword>
<dbReference type="InterPro" id="IPR041383">
    <property type="entry name" value="RuvC_III"/>
</dbReference>
<keyword evidence="3 12" id="KW-0479">Metal-binding</keyword>
<dbReference type="Pfam" id="PF13395">
    <property type="entry name" value="HNH_4"/>
    <property type="match status" value="1"/>
</dbReference>
<feature type="binding site" evidence="12">
    <location>
        <position position="984"/>
    </location>
    <ligand>
        <name>Mg(2+)</name>
        <dbReference type="ChEBI" id="CHEBI:18420"/>
        <label>2</label>
    </ligand>
</feature>
<sequence length="1440" mass="167551">MKRILGLDLGTNSIGWALVDEAENKDERSSIVKLGVRVNPLTVDELTNFEKGKSITTNADRTFKRGMRRNLQRYKLRRETLMEVLKEHKLITEDTILSENGNRTTFETYRLRAKAATEKISLEEFARVLLMINKKRGYKSSRKAKGTEEGTLIDGMDIARELYNNNLTPGGLCLQLLDAGKKFLPDFYRSDLQNELDRIWEKQKEYYPEILTDVLREELRGKKRDAVWAICYKYFVWKESYTEWNNEEGKTEQLEREHKLEGIYSKRKRDEAKRENLQWRVNGLKEKLSLEQLVVVLQEMNTQINNSSGYLGAISDRSKELYFNKQTVGQYQMEMLDKNPNVSLRNMVFYRQDYLDEFNTLWEKQTVYHKELTEELKKEIRDIIIFYQRRLKSQKGLIGFCEFESRQIEVEIDGKKKIKTIGSRVIPRSSPLFQEFKIWQILNNIEITVVGKKSKRRKLKGNSPALFDKLDDTEQLELRGRRNLYQEEKELLAQELFVRDKMTKSDVLKLLFDNPQELDLNFKTIDGNKTGYALFQAYSKMIEMSGHEPIDFKQSAEKIIEHVKTVFAFLNWNTDILCFNSKEELDSQSYYKLWHLLYSFEGDNTTTGNGRLVQKMTELYGFEKAYATILANVTFQDDYGSLSAKAIHKILPHLKEGNQYDVACAYAGYRHSKSSLTKEEIVNKELKDRLMLLPKNSLRNPVVEKILNQMVNVINTIIDTYGKPDEIRVELARELKKNAKEREELTKAISQTTKAHEEYKALLQKEFGLTNVSRTDILRYKLYKELESCGYKTLYSNTYIPREKLFSKEFDIEHIIPQARLFDDSFSNKTLEARSVNIEKGNKTAYDFVKEKYGESGSDNSLEHYLNNIEDLFKWGKISRSKYNKLKMNEQDIPDGFIERDLRNTQYIAKKALSMLNEISRRVVATSGSVTDKLREDWQLVDLMKELNWEKYKALGLVEYFEDRDGKQIGRIKDWTKRNDHRHHAMDALTVAFTKDVFIQYFNNKNASLNPNTNEYAIKNKYFQNGRAIPPMPLGEFRAEAKKHLENTLISIKAKNKVITDNVNKTKKRGGVHKKVQQTPRGQLHQETIYGSGKQYLAREEKVNVLFDIGKIMTVSKPAYRDALLKRLHENGNDPKKAFTGKNSPDKQPIWLDKEQTKKVPERVKTVTLEAIYTIRKDIIPKGSSSYLKVDEVIDGGVRKILTDRLNEYGNDAKKAFSNLDENPIWLNKEKGISIKRVTISGISNAQSLHVKKDKDGKPILDENGRNIPVDFVKTGNNHHVAVYRKPVIKRGQWAVDEAGNPKYELEEVVVSFFEAVTRANLGQPIIDNDYKTSEGWQFLFSMKQNEYFVFPNEKTGFNPKEIDLMDAENYGLVSPNLFRVQKFSHKNYVFRHHLETTIKDTSSILRGITWIDFRSSKGLDAIVKVRVNHIGQIVSVGEY</sequence>
<accession>A0A3P1Z8E7</accession>
<evidence type="ECO:0000256" key="10">
    <source>
        <dbReference type="ARBA" id="ARBA00023211"/>
    </source>
</evidence>
<organism evidence="16 17">
    <name type="scientific">Tannerella forsythia</name>
    <name type="common">Bacteroides forsythus</name>
    <dbReference type="NCBI Taxonomy" id="28112"/>
    <lineage>
        <taxon>Bacteria</taxon>
        <taxon>Pseudomonadati</taxon>
        <taxon>Bacteroidota</taxon>
        <taxon>Bacteroidia</taxon>
        <taxon>Bacteroidales</taxon>
        <taxon>Tannerellaceae</taxon>
        <taxon>Tannerella</taxon>
    </lineage>
</organism>
<keyword evidence="8 12" id="KW-0051">Antiviral defense</keyword>